<evidence type="ECO:0000313" key="10">
    <source>
        <dbReference type="Proteomes" id="UP001149954"/>
    </source>
</evidence>
<evidence type="ECO:0000256" key="2">
    <source>
        <dbReference type="ARBA" id="ARBA00022964"/>
    </source>
</evidence>
<dbReference type="EMBL" id="JAPWDS010000001">
    <property type="protein sequence ID" value="KAJ5520861.1"/>
    <property type="molecule type" value="Genomic_DNA"/>
</dbReference>
<evidence type="ECO:0000256" key="6">
    <source>
        <dbReference type="ARBA" id="ARBA00035023"/>
    </source>
</evidence>
<comment type="cofactor">
    <cofactor evidence="1">
        <name>Fe(2+)</name>
        <dbReference type="ChEBI" id="CHEBI:29033"/>
    </cofactor>
</comment>
<dbReference type="CDD" id="cd16348">
    <property type="entry name" value="VOC_YdcJ_like"/>
    <property type="match status" value="1"/>
</dbReference>
<dbReference type="InterPro" id="IPR047869">
    <property type="entry name" value="YdcJ_bac-like"/>
</dbReference>
<evidence type="ECO:0000256" key="5">
    <source>
        <dbReference type="ARBA" id="ARBA00035013"/>
    </source>
</evidence>
<organism evidence="9 10">
    <name type="scientific">Penicillium fimorum</name>
    <dbReference type="NCBI Taxonomy" id="1882269"/>
    <lineage>
        <taxon>Eukaryota</taxon>
        <taxon>Fungi</taxon>
        <taxon>Dikarya</taxon>
        <taxon>Ascomycota</taxon>
        <taxon>Pezizomycotina</taxon>
        <taxon>Eurotiomycetes</taxon>
        <taxon>Eurotiomycetidae</taxon>
        <taxon>Eurotiales</taxon>
        <taxon>Aspergillaceae</taxon>
        <taxon>Penicillium</taxon>
    </lineage>
</organism>
<dbReference type="AlphaFoldDB" id="A0A9W9Y656"/>
<evidence type="ECO:0000256" key="3">
    <source>
        <dbReference type="ARBA" id="ARBA00023002"/>
    </source>
</evidence>
<dbReference type="OrthoDB" id="8300246at2759"/>
<accession>A0A9W9Y656</accession>
<dbReference type="Pfam" id="PF07063">
    <property type="entry name" value="HGLS"/>
    <property type="match status" value="1"/>
</dbReference>
<keyword evidence="4" id="KW-0408">Iron</keyword>
<dbReference type="InterPro" id="IPR009770">
    <property type="entry name" value="HGLS"/>
</dbReference>
<evidence type="ECO:0000256" key="4">
    <source>
        <dbReference type="ARBA" id="ARBA00023004"/>
    </source>
</evidence>
<gene>
    <name evidence="9" type="ORF">N7463_001314</name>
</gene>
<keyword evidence="3" id="KW-0560">Oxidoreductase</keyword>
<protein>
    <recommendedName>
        <fullName evidence="7">2-oxoadipate dioxygenase/decarboxylase</fullName>
        <ecNumber evidence="6">1.13.11.93</ecNumber>
    </recommendedName>
    <alternativeName>
        <fullName evidence="8">2-hydroxyglutarate synthase</fullName>
    </alternativeName>
</protein>
<dbReference type="Proteomes" id="UP001149954">
    <property type="component" value="Unassembled WGS sequence"/>
</dbReference>
<sequence>MSHHSWNADELRTKFTHALSDMYRAEVPLYGTLLDIVRHVDRSVLDGQGKDLEELPIRHNIERHGAIRLGTANELRLIKRLFKIFGMYPVGYYDLHVVGFPLHGTAFRPIDQLSLMNNPFRVFATVLRTELVSTEIRSMAEKTLEMRNLFSPRLLEIIQNAEAGKGMTSQDADDLILESLKIFKWHSQSTVAFDEYMTLKEAHPMIADIVCFPSVHINHLTPRTLDIDLVQEEMIKHNMPTKERIEGPPRRKCSILLRQTSFKALEERVRFYSSGQAYVDGTHTARFGEVEQRGAAVTRKGRNLYDQLLSVAMKEAANISLQFPDFEKILSTSFSNFPDDWSELRKQGLVYFHYKVTSKGRQYSQRWLGQRDARVKMEELISLGLVEVNPITYEDFLPFSAAGIFKSNIGNGPAAPEFLVNESNLNGLEKALGCKVRDEFELYQQLQDSSVKECACALGLDDIIMQ</sequence>
<keyword evidence="10" id="KW-1185">Reference proteome</keyword>
<dbReference type="SMART" id="SM01150">
    <property type="entry name" value="DUF1338"/>
    <property type="match status" value="1"/>
</dbReference>
<name>A0A9W9Y656_9EURO</name>
<reference evidence="9" key="1">
    <citation type="submission" date="2022-12" db="EMBL/GenBank/DDBJ databases">
        <authorList>
            <person name="Petersen C."/>
        </authorList>
    </citation>
    <scope>NUCLEOTIDE SEQUENCE</scope>
    <source>
        <strain evidence="9">IBT 29495</strain>
    </source>
</reference>
<comment type="caution">
    <text evidence="9">The sequence shown here is derived from an EMBL/GenBank/DDBJ whole genome shotgun (WGS) entry which is preliminary data.</text>
</comment>
<evidence type="ECO:0000256" key="7">
    <source>
        <dbReference type="ARBA" id="ARBA00035034"/>
    </source>
</evidence>
<dbReference type="Gene3D" id="3.10.180.80">
    <property type="entry name" value="Uncharacterised protein PF07063, DUF1338"/>
    <property type="match status" value="1"/>
</dbReference>
<proteinExistence type="inferred from homology"/>
<evidence type="ECO:0000256" key="1">
    <source>
        <dbReference type="ARBA" id="ARBA00001954"/>
    </source>
</evidence>
<dbReference type="EC" id="1.13.11.93" evidence="6"/>
<evidence type="ECO:0000313" key="9">
    <source>
        <dbReference type="EMBL" id="KAJ5520861.1"/>
    </source>
</evidence>
<dbReference type="PANTHER" id="PTHR39479">
    <property type="match status" value="1"/>
</dbReference>
<reference evidence="9" key="2">
    <citation type="journal article" date="2023" name="IMA Fungus">
        <title>Comparative genomic study of the Penicillium genus elucidates a diverse pangenome and 15 lateral gene transfer events.</title>
        <authorList>
            <person name="Petersen C."/>
            <person name="Sorensen T."/>
            <person name="Nielsen M.R."/>
            <person name="Sondergaard T.E."/>
            <person name="Sorensen J.L."/>
            <person name="Fitzpatrick D.A."/>
            <person name="Frisvad J.C."/>
            <person name="Nielsen K.L."/>
        </authorList>
    </citation>
    <scope>NUCLEOTIDE SEQUENCE</scope>
    <source>
        <strain evidence="9">IBT 29495</strain>
    </source>
</reference>
<dbReference type="PANTHER" id="PTHR39479:SF2">
    <property type="entry name" value="2-OXOADIPATE DIOXYGENASE_DECARBOXYLASE"/>
    <property type="match status" value="1"/>
</dbReference>
<evidence type="ECO:0000256" key="8">
    <source>
        <dbReference type="ARBA" id="ARBA00035045"/>
    </source>
</evidence>
<keyword evidence="2" id="KW-0223">Dioxygenase</keyword>
<comment type="similarity">
    <text evidence="5">Belongs to the 2-oxoadipate dioxygenase/decarboxylase family.</text>
</comment>
<dbReference type="GO" id="GO:0051213">
    <property type="term" value="F:dioxygenase activity"/>
    <property type="evidence" value="ECO:0007669"/>
    <property type="project" value="UniProtKB-KW"/>
</dbReference>